<gene>
    <name evidence="2" type="ORF">GCM10009576_079710</name>
</gene>
<dbReference type="Proteomes" id="UP001500033">
    <property type="component" value="Unassembled WGS sequence"/>
</dbReference>
<evidence type="ECO:0000313" key="2">
    <source>
        <dbReference type="EMBL" id="GAA0996136.1"/>
    </source>
</evidence>
<comment type="caution">
    <text evidence="2">The sequence shown here is derived from an EMBL/GenBank/DDBJ whole genome shotgun (WGS) entry which is preliminary data.</text>
</comment>
<dbReference type="EMBL" id="BAAAIE010000077">
    <property type="protein sequence ID" value="GAA0996136.1"/>
    <property type="molecule type" value="Genomic_DNA"/>
</dbReference>
<sequence>MGSFEEEWARLKGGAADGPGMRLASAGDGGEGGVKSSKAAWTAAGSAVGDLCSNAKKVLTSLETGQRGLATGGGVETAAAQSEVYQSWKTYLDKLSGRCTRLQGNLERAGKDLLLTDENVKGLFVEMGKQYSDTPAVGGEGK</sequence>
<feature type="region of interest" description="Disordered" evidence="1">
    <location>
        <begin position="1"/>
        <end position="36"/>
    </location>
</feature>
<keyword evidence="3" id="KW-1185">Reference proteome</keyword>
<name>A0ABN1SLR3_9ACTN</name>
<proteinExistence type="predicted"/>
<organism evidence="2 3">
    <name type="scientific">Streptomyces rhizosphaericus</name>
    <dbReference type="NCBI Taxonomy" id="114699"/>
    <lineage>
        <taxon>Bacteria</taxon>
        <taxon>Bacillati</taxon>
        <taxon>Actinomycetota</taxon>
        <taxon>Actinomycetes</taxon>
        <taxon>Kitasatosporales</taxon>
        <taxon>Streptomycetaceae</taxon>
        <taxon>Streptomyces</taxon>
        <taxon>Streptomyces violaceusniger group</taxon>
    </lineage>
</organism>
<protein>
    <submittedName>
        <fullName evidence="2">Uncharacterized protein</fullName>
    </submittedName>
</protein>
<evidence type="ECO:0000256" key="1">
    <source>
        <dbReference type="SAM" id="MobiDB-lite"/>
    </source>
</evidence>
<evidence type="ECO:0000313" key="3">
    <source>
        <dbReference type="Proteomes" id="UP001500033"/>
    </source>
</evidence>
<reference evidence="2 3" key="1">
    <citation type="journal article" date="2019" name="Int. J. Syst. Evol. Microbiol.">
        <title>The Global Catalogue of Microorganisms (GCM) 10K type strain sequencing project: providing services to taxonomists for standard genome sequencing and annotation.</title>
        <authorList>
            <consortium name="The Broad Institute Genomics Platform"/>
            <consortium name="The Broad Institute Genome Sequencing Center for Infectious Disease"/>
            <person name="Wu L."/>
            <person name="Ma J."/>
        </authorList>
    </citation>
    <scope>NUCLEOTIDE SEQUENCE [LARGE SCALE GENOMIC DNA]</scope>
    <source>
        <strain evidence="2 3">JCM 11445</strain>
    </source>
</reference>
<accession>A0ABN1SLR3</accession>